<evidence type="ECO:0000313" key="3">
    <source>
        <dbReference type="Proteomes" id="UP000461730"/>
    </source>
</evidence>
<feature type="compositionally biased region" description="Polar residues" evidence="1">
    <location>
        <begin position="1"/>
        <end position="12"/>
    </location>
</feature>
<accession>A0A7K1UB71</accession>
<name>A0A7K1UB71_9BACT</name>
<dbReference type="RefSeq" id="WP_157308670.1">
    <property type="nucleotide sequence ID" value="NZ_WRXN01000012.1"/>
</dbReference>
<organism evidence="2 3">
    <name type="scientific">Chitinophaga tropicalis</name>
    <dbReference type="NCBI Taxonomy" id="2683588"/>
    <lineage>
        <taxon>Bacteria</taxon>
        <taxon>Pseudomonadati</taxon>
        <taxon>Bacteroidota</taxon>
        <taxon>Chitinophagia</taxon>
        <taxon>Chitinophagales</taxon>
        <taxon>Chitinophagaceae</taxon>
        <taxon>Chitinophaga</taxon>
    </lineage>
</organism>
<evidence type="ECO:0000313" key="2">
    <source>
        <dbReference type="EMBL" id="MVT11245.1"/>
    </source>
</evidence>
<feature type="compositionally biased region" description="Basic and acidic residues" evidence="1">
    <location>
        <begin position="53"/>
        <end position="66"/>
    </location>
</feature>
<gene>
    <name evidence="2" type="ORF">GO493_23455</name>
</gene>
<dbReference type="AlphaFoldDB" id="A0A7K1UB71"/>
<protein>
    <submittedName>
        <fullName evidence="2">Uncharacterized protein</fullName>
    </submittedName>
</protein>
<reference evidence="2 3" key="1">
    <citation type="submission" date="2019-12" db="EMBL/GenBank/DDBJ databases">
        <title>Chitinophaga sp. strain ysch24 (GDMCC 1.1355), whole genome shotgun sequence.</title>
        <authorList>
            <person name="Zhang X."/>
        </authorList>
    </citation>
    <scope>NUCLEOTIDE SEQUENCE [LARGE SCALE GENOMIC DNA]</scope>
    <source>
        <strain evidence="3">ysch24</strain>
    </source>
</reference>
<proteinExistence type="predicted"/>
<keyword evidence="3" id="KW-1185">Reference proteome</keyword>
<dbReference type="EMBL" id="WRXN01000012">
    <property type="protein sequence ID" value="MVT11245.1"/>
    <property type="molecule type" value="Genomic_DNA"/>
</dbReference>
<evidence type="ECO:0000256" key="1">
    <source>
        <dbReference type="SAM" id="MobiDB-lite"/>
    </source>
</evidence>
<dbReference type="Proteomes" id="UP000461730">
    <property type="component" value="Unassembled WGS sequence"/>
</dbReference>
<feature type="region of interest" description="Disordered" evidence="1">
    <location>
        <begin position="1"/>
        <end position="66"/>
    </location>
</feature>
<feature type="compositionally biased region" description="Basic and acidic residues" evidence="1">
    <location>
        <begin position="33"/>
        <end position="43"/>
    </location>
</feature>
<sequence>MTMKKSTGTQRAIKQVKRKNAAASDHQPVKKTPKPEYNDDRNNTLEGYDENEWDAKDKADEQRRKA</sequence>
<comment type="caution">
    <text evidence="2">The sequence shown here is derived from an EMBL/GenBank/DDBJ whole genome shotgun (WGS) entry which is preliminary data.</text>
</comment>